<organism evidence="10">
    <name type="scientific">Triticum urartu</name>
    <name type="common">Red wild einkorn</name>
    <name type="synonym">Crithodium urartu</name>
    <dbReference type="NCBI Taxonomy" id="4572"/>
    <lineage>
        <taxon>Eukaryota</taxon>
        <taxon>Viridiplantae</taxon>
        <taxon>Streptophyta</taxon>
        <taxon>Embryophyta</taxon>
        <taxon>Tracheophyta</taxon>
        <taxon>Spermatophyta</taxon>
        <taxon>Magnoliopsida</taxon>
        <taxon>Liliopsida</taxon>
        <taxon>Poales</taxon>
        <taxon>Poaceae</taxon>
        <taxon>BOP clade</taxon>
        <taxon>Pooideae</taxon>
        <taxon>Triticodae</taxon>
        <taxon>Triticeae</taxon>
        <taxon>Triticinae</taxon>
        <taxon>Triticum</taxon>
    </lineage>
</organism>
<gene>
    <name evidence="10" type="ORF">TRIUR3_26420</name>
</gene>
<dbReference type="InterPro" id="IPR010525">
    <property type="entry name" value="ARF_dom"/>
</dbReference>
<protein>
    <submittedName>
        <fullName evidence="10">Auxin response factor 21</fullName>
    </submittedName>
</protein>
<keyword evidence="7" id="KW-0539">Nucleus</keyword>
<dbReference type="GO" id="GO:0003677">
    <property type="term" value="F:DNA binding"/>
    <property type="evidence" value="ECO:0007669"/>
    <property type="project" value="UniProtKB-KW"/>
</dbReference>
<keyword evidence="5" id="KW-0238">DNA-binding</keyword>
<dbReference type="STRING" id="4572.M7YI30"/>
<comment type="subcellular location">
    <subcellularLocation>
        <location evidence="2">Nucleus</location>
    </subcellularLocation>
</comment>
<evidence type="ECO:0000256" key="3">
    <source>
        <dbReference type="ARBA" id="ARBA00007853"/>
    </source>
</evidence>
<dbReference type="CDD" id="cd10017">
    <property type="entry name" value="B3_DNA"/>
    <property type="match status" value="1"/>
</dbReference>
<dbReference type="PANTHER" id="PTHR31384">
    <property type="entry name" value="AUXIN RESPONSE FACTOR 4-RELATED"/>
    <property type="match status" value="1"/>
</dbReference>
<dbReference type="SUPFAM" id="SSF101936">
    <property type="entry name" value="DNA-binding pseudobarrel domain"/>
    <property type="match status" value="1"/>
</dbReference>
<dbReference type="InterPro" id="IPR044835">
    <property type="entry name" value="ARF_plant"/>
</dbReference>
<dbReference type="InterPro" id="IPR003340">
    <property type="entry name" value="B3_DNA-bd"/>
</dbReference>
<dbReference type="InterPro" id="IPR006912">
    <property type="entry name" value="Harbinger_derived_prot"/>
</dbReference>
<evidence type="ECO:0000256" key="8">
    <source>
        <dbReference type="ARBA" id="ARBA00023294"/>
    </source>
</evidence>
<evidence type="ECO:0000256" key="4">
    <source>
        <dbReference type="ARBA" id="ARBA00023015"/>
    </source>
</evidence>
<dbReference type="SUPFAM" id="SSF54277">
    <property type="entry name" value="CAD &amp; PB1 domains"/>
    <property type="match status" value="1"/>
</dbReference>
<evidence type="ECO:0000313" key="10">
    <source>
        <dbReference type="EMBL" id="EMS46451.1"/>
    </source>
</evidence>
<evidence type="ECO:0000256" key="1">
    <source>
        <dbReference type="ARBA" id="ARBA00003182"/>
    </source>
</evidence>
<reference evidence="10" key="1">
    <citation type="journal article" date="2013" name="Nature">
        <title>Draft genome of the wheat A-genome progenitor Triticum urartu.</title>
        <authorList>
            <person name="Ling H.Q."/>
            <person name="Zhao S."/>
            <person name="Liu D."/>
            <person name="Wang J."/>
            <person name="Sun H."/>
            <person name="Zhang C."/>
            <person name="Fan H."/>
            <person name="Li D."/>
            <person name="Dong L."/>
            <person name="Tao Y."/>
            <person name="Gao C."/>
            <person name="Wu H."/>
            <person name="Li Y."/>
            <person name="Cui Y."/>
            <person name="Guo X."/>
            <person name="Zheng S."/>
            <person name="Wang B."/>
            <person name="Yu K."/>
            <person name="Liang Q."/>
            <person name="Yang W."/>
            <person name="Lou X."/>
            <person name="Chen J."/>
            <person name="Feng M."/>
            <person name="Jian J."/>
            <person name="Zhang X."/>
            <person name="Luo G."/>
            <person name="Jiang Y."/>
            <person name="Liu J."/>
            <person name="Wang Z."/>
            <person name="Sha Y."/>
            <person name="Zhang B."/>
            <person name="Wu H."/>
            <person name="Tang D."/>
            <person name="Shen Q."/>
            <person name="Xue P."/>
            <person name="Zou S."/>
            <person name="Wang X."/>
            <person name="Liu X."/>
            <person name="Wang F."/>
            <person name="Yang Y."/>
            <person name="An X."/>
            <person name="Dong Z."/>
            <person name="Zhang K."/>
            <person name="Zhang X."/>
            <person name="Luo M.C."/>
            <person name="Dvorak J."/>
            <person name="Tong Y."/>
            <person name="Wang J."/>
            <person name="Yang H."/>
            <person name="Li Z."/>
            <person name="Wang D."/>
            <person name="Zhang A."/>
            <person name="Wang J."/>
        </authorList>
    </citation>
    <scope>NUCLEOTIDE SEQUENCE</scope>
</reference>
<dbReference type="eggNOG" id="ENOG502QV9B">
    <property type="taxonomic scope" value="Eukaryota"/>
</dbReference>
<dbReference type="EMBL" id="KD274494">
    <property type="protein sequence ID" value="EMS46451.1"/>
    <property type="molecule type" value="Genomic_DNA"/>
</dbReference>
<dbReference type="PANTHER" id="PTHR31384:SF163">
    <property type="entry name" value="AUXIN RESPONSE FACTOR 21"/>
    <property type="match status" value="1"/>
</dbReference>
<evidence type="ECO:0000256" key="5">
    <source>
        <dbReference type="ARBA" id="ARBA00023125"/>
    </source>
</evidence>
<dbReference type="InterPro" id="IPR053793">
    <property type="entry name" value="PB1-like"/>
</dbReference>
<dbReference type="Gene3D" id="3.10.20.90">
    <property type="entry name" value="Phosphatidylinositol 3-kinase Catalytic Subunit, Chain A, domain 1"/>
    <property type="match status" value="1"/>
</dbReference>
<evidence type="ECO:0000256" key="2">
    <source>
        <dbReference type="ARBA" id="ARBA00004123"/>
    </source>
</evidence>
<comment type="similarity">
    <text evidence="3">Belongs to the ARF family.</text>
</comment>
<dbReference type="Pfam" id="PF06507">
    <property type="entry name" value="ARF_AD"/>
    <property type="match status" value="1"/>
</dbReference>
<dbReference type="OMA" id="LANTKCE"/>
<name>M7YI30_TRIUA</name>
<proteinExistence type="inferred from homology"/>
<dbReference type="InterPro" id="IPR015300">
    <property type="entry name" value="DNA-bd_pseudobarrel_sf"/>
</dbReference>
<dbReference type="GO" id="GO:0009734">
    <property type="term" value="P:auxin-activated signaling pathway"/>
    <property type="evidence" value="ECO:0007669"/>
    <property type="project" value="UniProtKB-KW"/>
</dbReference>
<evidence type="ECO:0000256" key="7">
    <source>
        <dbReference type="ARBA" id="ARBA00023242"/>
    </source>
</evidence>
<evidence type="ECO:0000256" key="9">
    <source>
        <dbReference type="SAM" id="MobiDB-lite"/>
    </source>
</evidence>
<keyword evidence="4" id="KW-0805">Transcription regulation</keyword>
<sequence length="1232" mass="137479">MDALGKLGFSSYQKCTAAIRMLAYGIPDDLVDEYVCMSESTCLLSLYKFCKAVVAVFGPEYLRQPNAADTERLFATNAAIGFPDMLSSIDFFARLAEGHSPPVNFEINGHQYNKGYYLADGIYPQWSTFVKRILNLQVESPLKSHYYQNHLQICKLYASGLEFQGKKKSLFLDTQFQVAASMRKDADAQIPSYPNLPSKLICILHSVTMESDPDTDEVYARMTLQPVSNVTQCDKEILLASELALKQNKPQTEFFCKTLTASDTSTHGGFSVPRRAAERIFPRLDFSLQPPAQELQARDLHDTIWTFRHIFRGKDAKQQLLLGIRRANRQPTNLSSSVLSSDSMHIGVLAAAAHAAANNSQFTIFYNPRASPSEFVIPFAKYQKAVYGNQLSLGMRFRMMFETEESGTRRYMGTITGISDLDPVRWKNSQWRNIQVAWDEAAPSERRTRVSLWDIEPVIAPFFIYPTPLFTAKRAREPGMIGFLIKKTISTDDDSSGMDNLFKRTMPWLGEEICKKDMNTQNSIVPGLNLAQSLQWMNMQQNLSLAGTVMQPELLNSLAGKHVQNLSAADISRQISFQPQFLQQNNIQFNTSLLPQQNQQAEQLAKAIATPNELGSIMVLQKVDQNCNSGQKQHTVTQSVQGSQANLNVTQPEHVAQAQFQQPRVILQAQLQQQQPLVQSHTVFQGGLQQIQVLQQQQPHLQQQPQHHQQVQHSVQEQQQMKIQPVHVSSDANMNTQLSDHQMKLQLLKALHSQQHLTMEQQKMLFDLQQQVVNSQSDPQQCVQGATQTVGFHNSNTIQYAAQQKAQSHQPIEDSPRGTIPVAKSDIVTSMGASSLNVAGRMQSVRTDNVRSSSTSPSTTTNHVLLQSIPSSSKNQSLPTAAKTSQSSVVLGPTIEQEMKSYQSVKPTIMIPKMIEQGPATERDYITNPHMDYLDTSSSATSVCLSQADGSLQQNFPSSSFDQHQLLRDTAPDSEFEISDPTNNLLFGVNIDGQLGLPLNADALLANSIENDKFMDEMAGNGISNYISSKDSQQELSSSMISHSLGVADMRFNSIDSAINDPPFLNRNSRAPAPAHQRMRTYTKVHKRGAVGRSIDMNRYSGYDELKHDIARMFGIEGQLGDQSRVGWKLVYEDHEKDVLLVGDDPWEAKNMGYELALSAQHGQIREGSRAKMALQDIEDEIVWVHTVSGQIVDYVPCATVPPFVILANTKCEAALWSTAGVKKLRLIMPGE</sequence>
<dbReference type="GO" id="GO:0005634">
    <property type="term" value="C:nucleus"/>
    <property type="evidence" value="ECO:0007669"/>
    <property type="project" value="UniProtKB-SubCell"/>
</dbReference>
<keyword evidence="8" id="KW-0927">Auxin signaling pathway</keyword>
<feature type="region of interest" description="Disordered" evidence="9">
    <location>
        <begin position="839"/>
        <end position="861"/>
    </location>
</feature>
<evidence type="ECO:0000256" key="6">
    <source>
        <dbReference type="ARBA" id="ARBA00023163"/>
    </source>
</evidence>
<dbReference type="FunFam" id="2.30.30.1040:FF:000001">
    <property type="entry name" value="Auxin response factor"/>
    <property type="match status" value="1"/>
</dbReference>
<accession>M7YI30</accession>
<comment type="function">
    <text evidence="1">Auxin response factors (ARFs) are transcriptional factors that bind specifically to the DNA sequence 5'-TGTCTC-3' found in the auxin-responsive promoter elements (AuxREs).</text>
</comment>
<dbReference type="AlphaFoldDB" id="M7YI30"/>
<dbReference type="Gene3D" id="2.30.30.1040">
    <property type="match status" value="1"/>
</dbReference>
<dbReference type="GO" id="GO:0006355">
    <property type="term" value="P:regulation of DNA-templated transcription"/>
    <property type="evidence" value="ECO:0007669"/>
    <property type="project" value="InterPro"/>
</dbReference>
<dbReference type="PROSITE" id="PS51745">
    <property type="entry name" value="PB1"/>
    <property type="match status" value="1"/>
</dbReference>
<keyword evidence="6" id="KW-0804">Transcription</keyword>
<dbReference type="Pfam" id="PF04827">
    <property type="entry name" value="Plant_tran"/>
    <property type="match status" value="1"/>
</dbReference>
<dbReference type="Gene3D" id="2.40.330.10">
    <property type="entry name" value="DNA-binding pseudobarrel domain"/>
    <property type="match status" value="1"/>
</dbReference>
<feature type="compositionally biased region" description="Low complexity" evidence="9">
    <location>
        <begin position="852"/>
        <end position="861"/>
    </location>
</feature>